<feature type="transmembrane region" description="Helical" evidence="6">
    <location>
        <begin position="32"/>
        <end position="52"/>
    </location>
</feature>
<feature type="domain" description="Glycosyltransferase 61 catalytic" evidence="7">
    <location>
        <begin position="349"/>
        <end position="443"/>
    </location>
</feature>
<keyword evidence="6" id="KW-1133">Transmembrane helix</keyword>
<evidence type="ECO:0000256" key="1">
    <source>
        <dbReference type="ARBA" id="ARBA00004323"/>
    </source>
</evidence>
<dbReference type="EMBL" id="KC894061">
    <property type="protein sequence ID" value="AGS18876.1"/>
    <property type="molecule type" value="mRNA"/>
</dbReference>
<dbReference type="InterPro" id="IPR049625">
    <property type="entry name" value="Glyco_transf_61_cat"/>
</dbReference>
<evidence type="ECO:0000256" key="4">
    <source>
        <dbReference type="ARBA" id="ARBA00023180"/>
    </source>
</evidence>
<dbReference type="PANTHER" id="PTHR20961:SF5">
    <property type="entry name" value="GLYCOSYLTRANSFERASE-RELATED"/>
    <property type="match status" value="1"/>
</dbReference>
<keyword evidence="6" id="KW-0812">Transmembrane</keyword>
<comment type="subcellular location">
    <subcellularLocation>
        <location evidence="1">Golgi apparatus membrane</location>
        <topology evidence="1">Single-pass type II membrane protein</topology>
    </subcellularLocation>
</comment>
<dbReference type="GO" id="GO:0016763">
    <property type="term" value="F:pentosyltransferase activity"/>
    <property type="evidence" value="ECO:0007669"/>
    <property type="project" value="UniProtKB-ARBA"/>
</dbReference>
<dbReference type="InterPro" id="IPR007657">
    <property type="entry name" value="Glycosyltransferase_61"/>
</dbReference>
<keyword evidence="4" id="KW-0325">Glycoprotein</keyword>
<evidence type="ECO:0000256" key="2">
    <source>
        <dbReference type="ARBA" id="ARBA00022676"/>
    </source>
</evidence>
<evidence type="ECO:0000256" key="3">
    <source>
        <dbReference type="ARBA" id="ARBA00022679"/>
    </source>
</evidence>
<evidence type="ECO:0000256" key="5">
    <source>
        <dbReference type="SAM" id="MobiDB-lite"/>
    </source>
</evidence>
<reference evidence="8" key="1">
    <citation type="submission" date="2013-04" db="EMBL/GenBank/DDBJ databases">
        <title>Discovery of genes involved in xylan biosynthesis using transcriptional profiling of heteroxylan based mucilaginous tissue.</title>
        <authorList>
            <person name="Wilkerson C.G."/>
            <person name="Jensen J.K."/>
            <person name="Johnson N."/>
        </authorList>
    </citation>
    <scope>NUCLEOTIDE SEQUENCE</scope>
</reference>
<dbReference type="PANTHER" id="PTHR20961">
    <property type="entry name" value="GLYCOSYLTRANSFERASE"/>
    <property type="match status" value="1"/>
</dbReference>
<keyword evidence="2" id="KW-0328">Glycosyltransferase</keyword>
<dbReference type="GO" id="GO:0000139">
    <property type="term" value="C:Golgi membrane"/>
    <property type="evidence" value="ECO:0007669"/>
    <property type="project" value="UniProtKB-SubCell"/>
</dbReference>
<protein>
    <submittedName>
        <fullName evidence="8">GT61_2</fullName>
    </submittedName>
</protein>
<dbReference type="AlphaFoldDB" id="S5SD01"/>
<proteinExistence type="evidence at transcript level"/>
<sequence length="535" mass="61210">MVHETGLGKLKKGHGYVRSFKKRYKLDKLQNGIFMGCIVMGLIFFTVFKPYVETLLMLNRCPEMRTSTEKVSEAMESDPDSSVEDLNPIIRNISNELPDTIIEYELPDTIIEYSEPIMENVSSDPIMQNVSSSKSDSSDQKSLRQPSKHKFRKSRSDLTDVDWREPVIRNFSNKRTDVFEMIGDIRLNGSSGTILIATSNEQNITVKPYARKEDGIAMGTIRAWEIINRTTDSMPYCNQTFSVPAVVFSIRGYGGNAFHAFSDLLIPLYLTCRQFNGEVVFLTTDMESWWLEKYKTFLDTVSKYDIIDIDSQNEVLCFPRAFVGLKANKDFSIDPLQPPYYFMLDFTQFLRKVYSLKRDYVDDLDDVRKPRMLLISRQTSRRILNEGEASDVARAVGFDVVVDEIGYHVPSMAKLVNSIDVMVGIHGAGLANMVFLPKDAVVIQILPIGTDLFSSYYRIPAIDMNMKYIEYNVSREESTLAEKYPADSIIFTNPLEMVYRGFIGFRTIYLENQDVTLNLTKFRDILLKAKGLLQL</sequence>
<evidence type="ECO:0000313" key="8">
    <source>
        <dbReference type="EMBL" id="AGS18876.1"/>
    </source>
</evidence>
<organism evidence="8">
    <name type="scientific">Plantago ovata</name>
    <name type="common">Blond psyllium</name>
    <name type="synonym">Ispaghul</name>
    <dbReference type="NCBI Taxonomy" id="185002"/>
    <lineage>
        <taxon>Eukaryota</taxon>
        <taxon>Viridiplantae</taxon>
        <taxon>Streptophyta</taxon>
        <taxon>Embryophyta</taxon>
        <taxon>Tracheophyta</taxon>
        <taxon>Spermatophyta</taxon>
        <taxon>Magnoliopsida</taxon>
        <taxon>eudicotyledons</taxon>
        <taxon>Gunneridae</taxon>
        <taxon>Pentapetalae</taxon>
        <taxon>asterids</taxon>
        <taxon>lamiids</taxon>
        <taxon>Lamiales</taxon>
        <taxon>Plantaginaceae</taxon>
        <taxon>Plantagineae</taxon>
        <taxon>Plantago</taxon>
    </lineage>
</organism>
<accession>S5SD01</accession>
<keyword evidence="6" id="KW-0472">Membrane</keyword>
<feature type="region of interest" description="Disordered" evidence="5">
    <location>
        <begin position="127"/>
        <end position="156"/>
    </location>
</feature>
<dbReference type="Pfam" id="PF04577">
    <property type="entry name" value="Glyco_transf_61"/>
    <property type="match status" value="1"/>
</dbReference>
<evidence type="ECO:0000259" key="7">
    <source>
        <dbReference type="Pfam" id="PF04577"/>
    </source>
</evidence>
<keyword evidence="3" id="KW-0808">Transferase</keyword>
<evidence type="ECO:0000256" key="6">
    <source>
        <dbReference type="SAM" id="Phobius"/>
    </source>
</evidence>
<name>S5SD01_PLAOV</name>